<comment type="caution">
    <text evidence="9">The sequence shown here is derived from an EMBL/GenBank/DDBJ whole genome shotgun (WGS) entry which is preliminary data.</text>
</comment>
<protein>
    <submittedName>
        <fullName evidence="9">PLP-dependent aminotransferase family protein</fullName>
    </submittedName>
</protein>
<keyword evidence="7" id="KW-0804">Transcription</keyword>
<dbReference type="CDD" id="cd07377">
    <property type="entry name" value="WHTH_GntR"/>
    <property type="match status" value="1"/>
</dbReference>
<dbReference type="InterPro" id="IPR015422">
    <property type="entry name" value="PyrdxlP-dep_Trfase_small"/>
</dbReference>
<dbReference type="InterPro" id="IPR015421">
    <property type="entry name" value="PyrdxlP-dep_Trfase_major"/>
</dbReference>
<dbReference type="SMART" id="SM00345">
    <property type="entry name" value="HTH_GNTR"/>
    <property type="match status" value="1"/>
</dbReference>
<dbReference type="GO" id="GO:0003700">
    <property type="term" value="F:DNA-binding transcription factor activity"/>
    <property type="evidence" value="ECO:0007669"/>
    <property type="project" value="InterPro"/>
</dbReference>
<dbReference type="InterPro" id="IPR004839">
    <property type="entry name" value="Aminotransferase_I/II_large"/>
</dbReference>
<evidence type="ECO:0000256" key="3">
    <source>
        <dbReference type="ARBA" id="ARBA00022576"/>
    </source>
</evidence>
<comment type="similarity">
    <text evidence="2">In the C-terminal section; belongs to the class-I pyridoxal-phosphate-dependent aminotransferase family.</text>
</comment>
<evidence type="ECO:0000256" key="2">
    <source>
        <dbReference type="ARBA" id="ARBA00005384"/>
    </source>
</evidence>
<dbReference type="AlphaFoldDB" id="A0A9X4QUX6"/>
<dbReference type="InterPro" id="IPR000524">
    <property type="entry name" value="Tscrpt_reg_HTH_GntR"/>
</dbReference>
<evidence type="ECO:0000256" key="4">
    <source>
        <dbReference type="ARBA" id="ARBA00022898"/>
    </source>
</evidence>
<dbReference type="InterPro" id="IPR051446">
    <property type="entry name" value="HTH_trans_reg/aminotransferase"/>
</dbReference>
<keyword evidence="6" id="KW-0238">DNA-binding</keyword>
<dbReference type="InterPro" id="IPR036388">
    <property type="entry name" value="WH-like_DNA-bd_sf"/>
</dbReference>
<dbReference type="InterPro" id="IPR015424">
    <property type="entry name" value="PyrdxlP-dep_Trfase"/>
</dbReference>
<comment type="cofactor">
    <cofactor evidence="1">
        <name>pyridoxal 5'-phosphate</name>
        <dbReference type="ChEBI" id="CHEBI:597326"/>
    </cofactor>
</comment>
<evidence type="ECO:0000313" key="9">
    <source>
        <dbReference type="EMBL" id="MDG0812711.1"/>
    </source>
</evidence>
<evidence type="ECO:0000256" key="1">
    <source>
        <dbReference type="ARBA" id="ARBA00001933"/>
    </source>
</evidence>
<dbReference type="CDD" id="cd00609">
    <property type="entry name" value="AAT_like"/>
    <property type="match status" value="1"/>
</dbReference>
<dbReference type="GO" id="GO:0008483">
    <property type="term" value="F:transaminase activity"/>
    <property type="evidence" value="ECO:0007669"/>
    <property type="project" value="UniProtKB-KW"/>
</dbReference>
<dbReference type="Pfam" id="PF00392">
    <property type="entry name" value="GntR"/>
    <property type="match status" value="1"/>
</dbReference>
<proteinExistence type="inferred from homology"/>
<keyword evidence="5" id="KW-0805">Transcription regulation</keyword>
<evidence type="ECO:0000313" key="10">
    <source>
        <dbReference type="Proteomes" id="UP001153404"/>
    </source>
</evidence>
<dbReference type="PROSITE" id="PS50949">
    <property type="entry name" value="HTH_GNTR"/>
    <property type="match status" value="1"/>
</dbReference>
<dbReference type="Gene3D" id="3.40.640.10">
    <property type="entry name" value="Type I PLP-dependent aspartate aminotransferase-like (Major domain)"/>
    <property type="match status" value="1"/>
</dbReference>
<dbReference type="Pfam" id="PF00155">
    <property type="entry name" value="Aminotran_1_2"/>
    <property type="match status" value="1"/>
</dbReference>
<dbReference type="Gene3D" id="3.90.1150.10">
    <property type="entry name" value="Aspartate Aminotransferase, domain 1"/>
    <property type="match status" value="1"/>
</dbReference>
<organism evidence="9 10">
    <name type="scientific">Cohnella rhizosphaerae</name>
    <dbReference type="NCBI Taxonomy" id="1457232"/>
    <lineage>
        <taxon>Bacteria</taxon>
        <taxon>Bacillati</taxon>
        <taxon>Bacillota</taxon>
        <taxon>Bacilli</taxon>
        <taxon>Bacillales</taxon>
        <taxon>Paenibacillaceae</taxon>
        <taxon>Cohnella</taxon>
    </lineage>
</organism>
<dbReference type="Gene3D" id="1.10.10.10">
    <property type="entry name" value="Winged helix-like DNA-binding domain superfamily/Winged helix DNA-binding domain"/>
    <property type="match status" value="1"/>
</dbReference>
<reference evidence="9" key="1">
    <citation type="submission" date="2022-10" db="EMBL/GenBank/DDBJ databases">
        <title>Comparative genomic analysis of Cohnella hashimotonis sp. nov., isolated from the International Space Station.</title>
        <authorList>
            <person name="Simpson A."/>
            <person name="Venkateswaran K."/>
        </authorList>
    </citation>
    <scope>NUCLEOTIDE SEQUENCE</scope>
    <source>
        <strain evidence="9">DSM 28161</strain>
    </source>
</reference>
<evidence type="ECO:0000256" key="6">
    <source>
        <dbReference type="ARBA" id="ARBA00023125"/>
    </source>
</evidence>
<name>A0A9X4QUX6_9BACL</name>
<dbReference type="EMBL" id="JAPDIA010000008">
    <property type="protein sequence ID" value="MDG0812711.1"/>
    <property type="molecule type" value="Genomic_DNA"/>
</dbReference>
<dbReference type="SUPFAM" id="SSF46785">
    <property type="entry name" value="Winged helix' DNA-binding domain"/>
    <property type="match status" value="1"/>
</dbReference>
<dbReference type="PANTHER" id="PTHR46577:SF1">
    <property type="entry name" value="HTH-TYPE TRANSCRIPTIONAL REGULATORY PROTEIN GABR"/>
    <property type="match status" value="1"/>
</dbReference>
<keyword evidence="3 9" id="KW-0032">Aminotransferase</keyword>
<sequence>MVSRQDDRQLKFEFVVDELTRQSKDGRLKPGDKLPSIRKLTETYGCSKNTILRAYAELERRHLVYAVPKSGYFLLDSTASPSSPAPVGLPIDMRSASPEGDWMPYLDVQQCLTQAIERYRDDLFAYGDTQGLLTLRSTLTRHFADDQVFAKTEDIFVVSGSHQALSLLVEMPFPNGKTNVLIEQPTYFGAMQAAGVKGITMIGIERAWDGINLEELERHFQHNNIKCFYTVSRFHNPLGCSYSKEQKQAIVRLAAQYDVYVIEDDYLADLDPDGKADPMFAYDREAHVIYVKSFSKVMLPGLRLGAVALPKKLAAAFHRYKQAADLFTPALSQGALELYIASGMFASHTKRLRKLYSARMSALQSACRRALPSEAAIQVPESGVFATLALPEQVSASKLCERLEAEGVLTMNVDRLLLPAFRHDRMIRLSVMRANEQAIDAGIAAIAREMQKLRIAKPTSHSFREQRI</sequence>
<dbReference type="GO" id="GO:0030170">
    <property type="term" value="F:pyridoxal phosphate binding"/>
    <property type="evidence" value="ECO:0007669"/>
    <property type="project" value="InterPro"/>
</dbReference>
<evidence type="ECO:0000256" key="5">
    <source>
        <dbReference type="ARBA" id="ARBA00023015"/>
    </source>
</evidence>
<keyword evidence="3 9" id="KW-0808">Transferase</keyword>
<dbReference type="GO" id="GO:0003677">
    <property type="term" value="F:DNA binding"/>
    <property type="evidence" value="ECO:0007669"/>
    <property type="project" value="UniProtKB-KW"/>
</dbReference>
<evidence type="ECO:0000259" key="8">
    <source>
        <dbReference type="PROSITE" id="PS50949"/>
    </source>
</evidence>
<keyword evidence="10" id="KW-1185">Reference proteome</keyword>
<dbReference type="SUPFAM" id="SSF53383">
    <property type="entry name" value="PLP-dependent transferases"/>
    <property type="match status" value="1"/>
</dbReference>
<dbReference type="PANTHER" id="PTHR46577">
    <property type="entry name" value="HTH-TYPE TRANSCRIPTIONAL REGULATORY PROTEIN GABR"/>
    <property type="match status" value="1"/>
</dbReference>
<keyword evidence="4" id="KW-0663">Pyridoxal phosphate</keyword>
<evidence type="ECO:0000256" key="7">
    <source>
        <dbReference type="ARBA" id="ARBA00023163"/>
    </source>
</evidence>
<dbReference type="Proteomes" id="UP001153404">
    <property type="component" value="Unassembled WGS sequence"/>
</dbReference>
<dbReference type="InterPro" id="IPR036390">
    <property type="entry name" value="WH_DNA-bd_sf"/>
</dbReference>
<feature type="domain" description="HTH gntR-type" evidence="8">
    <location>
        <begin position="9"/>
        <end position="77"/>
    </location>
</feature>
<accession>A0A9X4QUX6</accession>
<dbReference type="RefSeq" id="WP_277536163.1">
    <property type="nucleotide sequence ID" value="NZ_JAPDIA010000008.1"/>
</dbReference>
<gene>
    <name evidence="9" type="ORF">OMP40_27870</name>
</gene>